<accession>A0ABR6TL34</accession>
<dbReference type="Pfam" id="PF11148">
    <property type="entry name" value="DUF2922"/>
    <property type="match status" value="1"/>
</dbReference>
<evidence type="ECO:0000313" key="2">
    <source>
        <dbReference type="Proteomes" id="UP000713904"/>
    </source>
</evidence>
<reference evidence="1 2" key="1">
    <citation type="submission" date="2020-05" db="EMBL/GenBank/DDBJ databases">
        <title>Draft genome of xy-202 and genomic insight in genome of the genus Peptostreptococcus.</title>
        <authorList>
            <person name="Zhang Z."/>
        </authorList>
    </citation>
    <scope>NUCLEOTIDE SEQUENCE [LARGE SCALE GENOMIC DNA]</scope>
    <source>
        <strain evidence="1 2">DSM 27025</strain>
    </source>
</reference>
<sequence>MSNKILLMRFKKSDGKVYSVRVRNPKENVSEEEIKEVMEYILDNKAIKPDGLELAETIDARIVSTDTQEFDLVII</sequence>
<dbReference type="Proteomes" id="UP000713904">
    <property type="component" value="Unassembled WGS sequence"/>
</dbReference>
<dbReference type="InterPro" id="IPR021321">
    <property type="entry name" value="DUF2922"/>
</dbReference>
<name>A0ABR6TL34_9FIRM</name>
<evidence type="ECO:0000313" key="1">
    <source>
        <dbReference type="EMBL" id="MBC2576124.1"/>
    </source>
</evidence>
<dbReference type="EMBL" id="JABGBW010000003">
    <property type="protein sequence ID" value="MBC2576124.1"/>
    <property type="molecule type" value="Genomic_DNA"/>
</dbReference>
<dbReference type="RefSeq" id="WP_185624152.1">
    <property type="nucleotide sequence ID" value="NZ_JABGBW010000003.1"/>
</dbReference>
<protein>
    <submittedName>
        <fullName evidence="1">DUF2922 domain-containing protein</fullName>
    </submittedName>
</protein>
<gene>
    <name evidence="1" type="ORF">HLB29_05440</name>
</gene>
<comment type="caution">
    <text evidence="1">The sequence shown here is derived from an EMBL/GenBank/DDBJ whole genome shotgun (WGS) entry which is preliminary data.</text>
</comment>
<proteinExistence type="predicted"/>
<organism evidence="1 2">
    <name type="scientific">Peptostreptococcus canis</name>
    <dbReference type="NCBI Taxonomy" id="1159213"/>
    <lineage>
        <taxon>Bacteria</taxon>
        <taxon>Bacillati</taxon>
        <taxon>Bacillota</taxon>
        <taxon>Clostridia</taxon>
        <taxon>Peptostreptococcales</taxon>
        <taxon>Peptostreptococcaceae</taxon>
        <taxon>Peptostreptococcus</taxon>
    </lineage>
</organism>
<keyword evidence="2" id="KW-1185">Reference proteome</keyword>